<feature type="transmembrane region" description="Helical" evidence="2">
    <location>
        <begin position="282"/>
        <end position="304"/>
    </location>
</feature>
<keyword evidence="3" id="KW-0732">Signal</keyword>
<dbReference type="Proteomes" id="UP001500124">
    <property type="component" value="Unassembled WGS sequence"/>
</dbReference>
<feature type="compositionally biased region" description="Low complexity" evidence="1">
    <location>
        <begin position="57"/>
        <end position="68"/>
    </location>
</feature>
<name>A0ABP9JW55_9ACTN</name>
<feature type="region of interest" description="Disordered" evidence="1">
    <location>
        <begin position="31"/>
        <end position="90"/>
    </location>
</feature>
<comment type="caution">
    <text evidence="5">The sequence shown here is derived from an EMBL/GenBank/DDBJ whole genome shotgun (WGS) entry which is preliminary data.</text>
</comment>
<gene>
    <name evidence="5" type="ORF">GCM10023336_08600</name>
</gene>
<proteinExistence type="predicted"/>
<evidence type="ECO:0000256" key="3">
    <source>
        <dbReference type="SAM" id="SignalP"/>
    </source>
</evidence>
<dbReference type="PROSITE" id="PS51257">
    <property type="entry name" value="PROKAR_LIPOPROTEIN"/>
    <property type="match status" value="1"/>
</dbReference>
<accession>A0ABP9JW55</accession>
<feature type="chain" id="PRO_5045830623" evidence="3">
    <location>
        <begin position="30"/>
        <end position="357"/>
    </location>
</feature>
<keyword evidence="2" id="KW-0812">Transmembrane</keyword>
<feature type="signal peptide" evidence="3">
    <location>
        <begin position="1"/>
        <end position="29"/>
    </location>
</feature>
<keyword evidence="2" id="KW-0472">Membrane</keyword>
<evidence type="ECO:0000313" key="5">
    <source>
        <dbReference type="EMBL" id="GAA5045189.1"/>
    </source>
</evidence>
<dbReference type="RefSeq" id="WP_345667067.1">
    <property type="nucleotide sequence ID" value="NZ_BAABKC010000011.1"/>
</dbReference>
<evidence type="ECO:0000313" key="6">
    <source>
        <dbReference type="Proteomes" id="UP001500124"/>
    </source>
</evidence>
<feature type="compositionally biased region" description="Low complexity" evidence="1">
    <location>
        <begin position="77"/>
        <end position="90"/>
    </location>
</feature>
<dbReference type="InterPro" id="IPR025645">
    <property type="entry name" value="DUF4349"/>
</dbReference>
<feature type="domain" description="DUF4349" evidence="4">
    <location>
        <begin position="96"/>
        <end position="305"/>
    </location>
</feature>
<dbReference type="Pfam" id="PF14257">
    <property type="entry name" value="DUF4349"/>
    <property type="match status" value="1"/>
</dbReference>
<keyword evidence="6" id="KW-1185">Reference proteome</keyword>
<evidence type="ECO:0000259" key="4">
    <source>
        <dbReference type="Pfam" id="PF14257"/>
    </source>
</evidence>
<sequence length="357" mass="36043">MHAPRSVRPASALVGLLLAAALALTGCSADGGSSDTGDKAAGGDRAASGGAAGSGYRGDAASAQDAGSSGSGGSAKSGGSAPGAKASAAPKLGTDHIVRTASLTVEVGDVAKALDAARTAVEHAGGYVGDETTTRDEDGHERTEVVLRVPAERYDGVLTALQGAGRLVERTSKAEDVTDQVVDVDSRIRSQRASVDRVRALMERADRIGDVVALEGELSRRESDLESLLGRQASLKDRTSLATITLSLSGTAAHRTAAADDAPGFGDAVAGGWHVFVTVVRWLALALGAVLPFAVVLAALVVAWRVVRHRRPRRAATAPAAPVPPVMTALGPLPGAPRGSSAPPPAATEESGRPDGE</sequence>
<reference evidence="6" key="1">
    <citation type="journal article" date="2019" name="Int. J. Syst. Evol. Microbiol.">
        <title>The Global Catalogue of Microorganisms (GCM) 10K type strain sequencing project: providing services to taxonomists for standard genome sequencing and annotation.</title>
        <authorList>
            <consortium name="The Broad Institute Genomics Platform"/>
            <consortium name="The Broad Institute Genome Sequencing Center for Infectious Disease"/>
            <person name="Wu L."/>
            <person name="Ma J."/>
        </authorList>
    </citation>
    <scope>NUCLEOTIDE SEQUENCE [LARGE SCALE GENOMIC DNA]</scope>
    <source>
        <strain evidence="6">JCM 18410</strain>
    </source>
</reference>
<dbReference type="EMBL" id="BAABKC010000011">
    <property type="protein sequence ID" value="GAA5045189.1"/>
    <property type="molecule type" value="Genomic_DNA"/>
</dbReference>
<evidence type="ECO:0000256" key="2">
    <source>
        <dbReference type="SAM" id="Phobius"/>
    </source>
</evidence>
<feature type="compositionally biased region" description="Low complexity" evidence="1">
    <location>
        <begin position="329"/>
        <end position="341"/>
    </location>
</feature>
<keyword evidence="2" id="KW-1133">Transmembrane helix</keyword>
<organism evidence="5 6">
    <name type="scientific">Streptomyces similanensis</name>
    <dbReference type="NCBI Taxonomy" id="1274988"/>
    <lineage>
        <taxon>Bacteria</taxon>
        <taxon>Bacillati</taxon>
        <taxon>Actinomycetota</taxon>
        <taxon>Actinomycetes</taxon>
        <taxon>Kitasatosporales</taxon>
        <taxon>Streptomycetaceae</taxon>
        <taxon>Streptomyces</taxon>
    </lineage>
</organism>
<protein>
    <submittedName>
        <fullName evidence="5">DUF4349 domain-containing protein</fullName>
    </submittedName>
</protein>
<evidence type="ECO:0000256" key="1">
    <source>
        <dbReference type="SAM" id="MobiDB-lite"/>
    </source>
</evidence>
<feature type="region of interest" description="Disordered" evidence="1">
    <location>
        <begin position="313"/>
        <end position="357"/>
    </location>
</feature>